<evidence type="ECO:0000313" key="3">
    <source>
        <dbReference type="Proteomes" id="UP000642809"/>
    </source>
</evidence>
<dbReference type="EMBL" id="BMYF01000007">
    <property type="protein sequence ID" value="GHB34482.1"/>
    <property type="molecule type" value="Genomic_DNA"/>
</dbReference>
<keyword evidence="1" id="KW-1133">Transmembrane helix</keyword>
<reference evidence="2" key="2">
    <citation type="submission" date="2020-09" db="EMBL/GenBank/DDBJ databases">
        <authorList>
            <person name="Sun Q."/>
            <person name="Kim S."/>
        </authorList>
    </citation>
    <scope>NUCLEOTIDE SEQUENCE</scope>
    <source>
        <strain evidence="2">KCTC 23224</strain>
    </source>
</reference>
<dbReference type="RefSeq" id="WP_189580114.1">
    <property type="nucleotide sequence ID" value="NZ_BMYF01000007.1"/>
</dbReference>
<feature type="transmembrane region" description="Helical" evidence="1">
    <location>
        <begin position="94"/>
        <end position="115"/>
    </location>
</feature>
<keyword evidence="1" id="KW-0472">Membrane</keyword>
<proteinExistence type="predicted"/>
<keyword evidence="3" id="KW-1185">Reference proteome</keyword>
<feature type="transmembrane region" description="Helical" evidence="1">
    <location>
        <begin position="192"/>
        <end position="210"/>
    </location>
</feature>
<reference evidence="2" key="1">
    <citation type="journal article" date="2014" name="Int. J. Syst. Evol. Microbiol.">
        <title>Complete genome sequence of Corynebacterium casei LMG S-19264T (=DSM 44701T), isolated from a smear-ripened cheese.</title>
        <authorList>
            <consortium name="US DOE Joint Genome Institute (JGI-PGF)"/>
            <person name="Walter F."/>
            <person name="Albersmeier A."/>
            <person name="Kalinowski J."/>
            <person name="Ruckert C."/>
        </authorList>
    </citation>
    <scope>NUCLEOTIDE SEQUENCE</scope>
    <source>
        <strain evidence="2">KCTC 23224</strain>
    </source>
</reference>
<organism evidence="2 3">
    <name type="scientific">Mongoliitalea lutea</name>
    <dbReference type="NCBI Taxonomy" id="849756"/>
    <lineage>
        <taxon>Bacteria</taxon>
        <taxon>Pseudomonadati</taxon>
        <taxon>Bacteroidota</taxon>
        <taxon>Cytophagia</taxon>
        <taxon>Cytophagales</taxon>
        <taxon>Cyclobacteriaceae</taxon>
        <taxon>Mongoliitalea</taxon>
    </lineage>
</organism>
<evidence type="ECO:0000256" key="1">
    <source>
        <dbReference type="SAM" id="Phobius"/>
    </source>
</evidence>
<comment type="caution">
    <text evidence="2">The sequence shown here is derived from an EMBL/GenBank/DDBJ whole genome shotgun (WGS) entry which is preliminary data.</text>
</comment>
<feature type="transmembrane region" description="Helical" evidence="1">
    <location>
        <begin position="121"/>
        <end position="142"/>
    </location>
</feature>
<dbReference type="Proteomes" id="UP000642809">
    <property type="component" value="Unassembled WGS sequence"/>
</dbReference>
<protein>
    <submittedName>
        <fullName evidence="2">Uncharacterized protein</fullName>
    </submittedName>
</protein>
<sequence>MKRTLSAIELQTIKARLDRCQISYQEVYDELFDHYVSVLEHASEEEFPHRKEALDHAFNWSTIRQMEKQQVTLATRDLDKLLLTKISLQIFNKLTMGILALLLALNYSLYCFMGFHSFANLTLLMVFALLAFAAYASQNIPFLLVQNKAKKAIHEAAFKKHLFYFNVLNFVLLVPSFMLHHHGYQKPSQVLIIGYAVIVLSIALLIYSTINHKPLEITHE</sequence>
<keyword evidence="1" id="KW-0812">Transmembrane</keyword>
<evidence type="ECO:0000313" key="2">
    <source>
        <dbReference type="EMBL" id="GHB34482.1"/>
    </source>
</evidence>
<dbReference type="AlphaFoldDB" id="A0A8J3CYG1"/>
<gene>
    <name evidence="2" type="ORF">GCM10008106_14830</name>
</gene>
<feature type="transmembrane region" description="Helical" evidence="1">
    <location>
        <begin position="162"/>
        <end position="180"/>
    </location>
</feature>
<name>A0A8J3CYG1_9BACT</name>
<accession>A0A8J3CYG1</accession>